<dbReference type="RefSeq" id="WP_118095694.1">
    <property type="nucleotide sequence ID" value="NZ_QSIO01000002.1"/>
</dbReference>
<comment type="caution">
    <text evidence="1">The sequence shown here is derived from an EMBL/GenBank/DDBJ whole genome shotgun (WGS) entry which is preliminary data.</text>
</comment>
<evidence type="ECO:0000313" key="2">
    <source>
        <dbReference type="Proteomes" id="UP000285773"/>
    </source>
</evidence>
<protein>
    <submittedName>
        <fullName evidence="1">Uncharacterized protein</fullName>
    </submittedName>
</protein>
<sequence>MFILKHGSKQAKPFIKSVVVGATGLDVSFSEETKAMKFVSRGVAIQVGNALRKSFGTFYPVEIE</sequence>
<gene>
    <name evidence="1" type="ORF">DW820_05600</name>
</gene>
<evidence type="ECO:0000313" key="1">
    <source>
        <dbReference type="EMBL" id="RHC94812.1"/>
    </source>
</evidence>
<accession>A0A414CIL1</accession>
<name>A0A414CIL1_STRPA</name>
<proteinExistence type="predicted"/>
<dbReference type="EMBL" id="QSIO01000002">
    <property type="protein sequence ID" value="RHC94812.1"/>
    <property type="molecule type" value="Genomic_DNA"/>
</dbReference>
<organism evidence="1 2">
    <name type="scientific">Streptococcus parasanguinis</name>
    <dbReference type="NCBI Taxonomy" id="1318"/>
    <lineage>
        <taxon>Bacteria</taxon>
        <taxon>Bacillati</taxon>
        <taxon>Bacillota</taxon>
        <taxon>Bacilli</taxon>
        <taxon>Lactobacillales</taxon>
        <taxon>Streptococcaceae</taxon>
        <taxon>Streptococcus</taxon>
    </lineage>
</organism>
<reference evidence="1 2" key="1">
    <citation type="submission" date="2018-08" db="EMBL/GenBank/DDBJ databases">
        <title>A genome reference for cultivated species of the human gut microbiota.</title>
        <authorList>
            <person name="Zou Y."/>
            <person name="Xue W."/>
            <person name="Luo G."/>
        </authorList>
    </citation>
    <scope>NUCLEOTIDE SEQUENCE [LARGE SCALE GENOMIC DNA]</scope>
    <source>
        <strain evidence="1 2">AM33-3BH</strain>
    </source>
</reference>
<dbReference type="AlphaFoldDB" id="A0A414CIL1"/>
<dbReference type="Proteomes" id="UP000285773">
    <property type="component" value="Unassembled WGS sequence"/>
</dbReference>